<evidence type="ECO:0000313" key="12">
    <source>
        <dbReference type="Proteomes" id="UP000230842"/>
    </source>
</evidence>
<dbReference type="HAMAP" id="MF_00454">
    <property type="entry name" value="FluC"/>
    <property type="match status" value="1"/>
</dbReference>
<proteinExistence type="inferred from homology"/>
<keyword evidence="12" id="KW-1185">Reference proteome</keyword>
<evidence type="ECO:0000313" key="11">
    <source>
        <dbReference type="EMBL" id="PJJ53957.1"/>
    </source>
</evidence>
<evidence type="ECO:0000256" key="7">
    <source>
        <dbReference type="ARBA" id="ARBA00035120"/>
    </source>
</evidence>
<evidence type="ECO:0000256" key="10">
    <source>
        <dbReference type="HAMAP-Rule" id="MF_00454"/>
    </source>
</evidence>
<evidence type="ECO:0000256" key="8">
    <source>
        <dbReference type="ARBA" id="ARBA00035585"/>
    </source>
</evidence>
<evidence type="ECO:0000256" key="3">
    <source>
        <dbReference type="ARBA" id="ARBA00022692"/>
    </source>
</evidence>
<comment type="function">
    <text evidence="9 10">Fluoride-specific ion channel. Important for reducing fluoride concentration in the cell, thus reducing its toxicity.</text>
</comment>
<keyword evidence="5 10" id="KW-0472">Membrane</keyword>
<feature type="binding site" evidence="10">
    <location>
        <position position="88"/>
    </location>
    <ligand>
        <name>Na(+)</name>
        <dbReference type="ChEBI" id="CHEBI:29101"/>
        <note>structural</note>
    </ligand>
</feature>
<sequence>MSRPHHRVPGLVLVVALGGFLGTAARAGLAVWWPHDPDALPVATLTANLLGAFALGLLLEALIRSGDETPGRRRWRLGLGTGVLGGFTTYSSLALEVTDLLDAGKSGLALAYALGTVVVGFVACVLGVLLGARLHHRRRAVALPTDPDAADVDGDRA</sequence>
<accession>A0A0B2BB07</accession>
<evidence type="ECO:0000256" key="6">
    <source>
        <dbReference type="ARBA" id="ARBA00023303"/>
    </source>
</evidence>
<comment type="subcellular location">
    <subcellularLocation>
        <location evidence="1 10">Cell membrane</location>
        <topology evidence="1 10">Multi-pass membrane protein</topology>
    </subcellularLocation>
</comment>
<keyword evidence="10" id="KW-0813">Transport</keyword>
<dbReference type="RefSeq" id="WP_039359655.1">
    <property type="nucleotide sequence ID" value="NZ_PGEZ01000002.1"/>
</dbReference>
<keyword evidence="10" id="KW-0406">Ion transport</keyword>
<dbReference type="GO" id="GO:0046872">
    <property type="term" value="F:metal ion binding"/>
    <property type="evidence" value="ECO:0007669"/>
    <property type="project" value="UniProtKB-KW"/>
</dbReference>
<comment type="activity regulation">
    <text evidence="10">Na(+) is not transported, but it plays an essential structural role and its presence is essential for fluoride channel function.</text>
</comment>
<evidence type="ECO:0000256" key="1">
    <source>
        <dbReference type="ARBA" id="ARBA00004651"/>
    </source>
</evidence>
<keyword evidence="3 10" id="KW-0812">Transmembrane</keyword>
<gene>
    <name evidence="10" type="primary">fluC</name>
    <name evidence="10" type="synonym">crcB</name>
    <name evidence="11" type="ORF">CLV56_3459</name>
</gene>
<keyword evidence="2 10" id="KW-1003">Cell membrane</keyword>
<dbReference type="AlphaFoldDB" id="A0A0B2BB07"/>
<dbReference type="Proteomes" id="UP000230842">
    <property type="component" value="Unassembled WGS sequence"/>
</dbReference>
<dbReference type="EMBL" id="PGEZ01000002">
    <property type="protein sequence ID" value="PJJ53957.1"/>
    <property type="molecule type" value="Genomic_DNA"/>
</dbReference>
<comment type="caution">
    <text evidence="11">The sequence shown here is derived from an EMBL/GenBank/DDBJ whole genome shotgun (WGS) entry which is preliminary data.</text>
</comment>
<keyword evidence="6 10" id="KW-0407">Ion channel</keyword>
<comment type="similarity">
    <text evidence="7 10">Belongs to the fluoride channel Fluc/FEX (TC 1.A.43) family.</text>
</comment>
<dbReference type="GO" id="GO:0005886">
    <property type="term" value="C:plasma membrane"/>
    <property type="evidence" value="ECO:0007669"/>
    <property type="project" value="UniProtKB-SubCell"/>
</dbReference>
<organism evidence="11 12">
    <name type="scientific">Mumia flava</name>
    <dbReference type="NCBI Taxonomy" id="1348852"/>
    <lineage>
        <taxon>Bacteria</taxon>
        <taxon>Bacillati</taxon>
        <taxon>Actinomycetota</taxon>
        <taxon>Actinomycetes</taxon>
        <taxon>Propionibacteriales</taxon>
        <taxon>Nocardioidaceae</taxon>
        <taxon>Mumia</taxon>
    </lineage>
</organism>
<keyword evidence="4 10" id="KW-1133">Transmembrane helix</keyword>
<evidence type="ECO:0000256" key="5">
    <source>
        <dbReference type="ARBA" id="ARBA00023136"/>
    </source>
</evidence>
<evidence type="ECO:0000256" key="2">
    <source>
        <dbReference type="ARBA" id="ARBA00022475"/>
    </source>
</evidence>
<name>A0A0B2BB07_9ACTN</name>
<feature type="binding site" evidence="10">
    <location>
        <position position="85"/>
    </location>
    <ligand>
        <name>Na(+)</name>
        <dbReference type="ChEBI" id="CHEBI:29101"/>
        <note>structural</note>
    </ligand>
</feature>
<reference evidence="11 12" key="1">
    <citation type="submission" date="2017-11" db="EMBL/GenBank/DDBJ databases">
        <title>Genomic Encyclopedia of Archaeal and Bacterial Type Strains, Phase II (KMG-II): From Individual Species to Whole Genera.</title>
        <authorList>
            <person name="Goeker M."/>
        </authorList>
    </citation>
    <scope>NUCLEOTIDE SEQUENCE [LARGE SCALE GENOMIC DNA]</scope>
    <source>
        <strain evidence="11 12">DSM 27763</strain>
    </source>
</reference>
<evidence type="ECO:0000256" key="9">
    <source>
        <dbReference type="ARBA" id="ARBA00049940"/>
    </source>
</evidence>
<feature type="transmembrane region" description="Helical" evidence="10">
    <location>
        <begin position="42"/>
        <end position="63"/>
    </location>
</feature>
<keyword evidence="10" id="KW-0479">Metal-binding</keyword>
<feature type="transmembrane region" description="Helical" evidence="10">
    <location>
        <begin position="107"/>
        <end position="130"/>
    </location>
</feature>
<dbReference type="Pfam" id="PF02537">
    <property type="entry name" value="CRCB"/>
    <property type="match status" value="1"/>
</dbReference>
<evidence type="ECO:0000256" key="4">
    <source>
        <dbReference type="ARBA" id="ARBA00022989"/>
    </source>
</evidence>
<comment type="catalytic activity">
    <reaction evidence="8">
        <text>fluoride(in) = fluoride(out)</text>
        <dbReference type="Rhea" id="RHEA:76159"/>
        <dbReference type="ChEBI" id="CHEBI:17051"/>
    </reaction>
    <physiologicalReaction direction="left-to-right" evidence="8">
        <dbReference type="Rhea" id="RHEA:76160"/>
    </physiologicalReaction>
</comment>
<keyword evidence="10" id="KW-0915">Sodium</keyword>
<dbReference type="InterPro" id="IPR003691">
    <property type="entry name" value="FluC"/>
</dbReference>
<dbReference type="PANTHER" id="PTHR28259">
    <property type="entry name" value="FLUORIDE EXPORT PROTEIN 1-RELATED"/>
    <property type="match status" value="1"/>
</dbReference>
<feature type="transmembrane region" description="Helical" evidence="10">
    <location>
        <begin position="75"/>
        <end position="95"/>
    </location>
</feature>
<dbReference type="GO" id="GO:0140114">
    <property type="term" value="P:cellular detoxification of fluoride"/>
    <property type="evidence" value="ECO:0007669"/>
    <property type="project" value="UniProtKB-UniRule"/>
</dbReference>
<dbReference type="GO" id="GO:0062054">
    <property type="term" value="F:fluoride channel activity"/>
    <property type="evidence" value="ECO:0007669"/>
    <property type="project" value="UniProtKB-UniRule"/>
</dbReference>
<dbReference type="PANTHER" id="PTHR28259:SF1">
    <property type="entry name" value="FLUORIDE EXPORT PROTEIN 1-RELATED"/>
    <property type="match status" value="1"/>
</dbReference>
<protein>
    <recommendedName>
        <fullName evidence="10">Fluoride-specific ion channel FluC</fullName>
    </recommendedName>
</protein>